<feature type="region of interest" description="Disordered" evidence="1">
    <location>
        <begin position="179"/>
        <end position="206"/>
    </location>
</feature>
<reference evidence="3" key="1">
    <citation type="submission" date="2021-02" db="EMBL/GenBank/DDBJ databases">
        <authorList>
            <person name="Nowell W R."/>
        </authorList>
    </citation>
    <scope>NUCLEOTIDE SEQUENCE</scope>
</reference>
<evidence type="ECO:0000256" key="2">
    <source>
        <dbReference type="SAM" id="Phobius"/>
    </source>
</evidence>
<protein>
    <submittedName>
        <fullName evidence="3">Uncharacterized protein</fullName>
    </submittedName>
</protein>
<name>A0A8S2J5W5_9BILA</name>
<evidence type="ECO:0000313" key="4">
    <source>
        <dbReference type="Proteomes" id="UP000681720"/>
    </source>
</evidence>
<evidence type="ECO:0000256" key="1">
    <source>
        <dbReference type="SAM" id="MobiDB-lite"/>
    </source>
</evidence>
<dbReference type="AlphaFoldDB" id="A0A8S2J5W5"/>
<keyword evidence="2" id="KW-0472">Membrane</keyword>
<comment type="caution">
    <text evidence="3">The sequence shown here is derived from an EMBL/GenBank/DDBJ whole genome shotgun (WGS) entry which is preliminary data.</text>
</comment>
<feature type="transmembrane region" description="Helical" evidence="2">
    <location>
        <begin position="153"/>
        <end position="175"/>
    </location>
</feature>
<evidence type="ECO:0000313" key="3">
    <source>
        <dbReference type="EMBL" id="CAF3782223.1"/>
    </source>
</evidence>
<gene>
    <name evidence="3" type="ORF">GIL414_LOCUS111</name>
</gene>
<dbReference type="GO" id="GO:0003676">
    <property type="term" value="F:nucleic acid binding"/>
    <property type="evidence" value="ECO:0007669"/>
    <property type="project" value="InterPro"/>
</dbReference>
<keyword evidence="2" id="KW-0812">Transmembrane</keyword>
<accession>A0A8S2J5W5</accession>
<dbReference type="Gene3D" id="3.30.420.10">
    <property type="entry name" value="Ribonuclease H-like superfamily/Ribonuclease H"/>
    <property type="match status" value="1"/>
</dbReference>
<keyword evidence="2" id="KW-1133">Transmembrane helix</keyword>
<dbReference type="InterPro" id="IPR036397">
    <property type="entry name" value="RNaseH_sf"/>
</dbReference>
<dbReference type="Proteomes" id="UP000681720">
    <property type="component" value="Unassembled WGS sequence"/>
</dbReference>
<proteinExistence type="predicted"/>
<organism evidence="3 4">
    <name type="scientific">Rotaria magnacalcarata</name>
    <dbReference type="NCBI Taxonomy" id="392030"/>
    <lineage>
        <taxon>Eukaryota</taxon>
        <taxon>Metazoa</taxon>
        <taxon>Spiralia</taxon>
        <taxon>Gnathifera</taxon>
        <taxon>Rotifera</taxon>
        <taxon>Eurotatoria</taxon>
        <taxon>Bdelloidea</taxon>
        <taxon>Philodinida</taxon>
        <taxon>Philodinidae</taxon>
        <taxon>Rotaria</taxon>
    </lineage>
</organism>
<feature type="non-terminal residue" evidence="3">
    <location>
        <position position="1"/>
    </location>
</feature>
<sequence length="206" mass="23660">SPLIIFEDGTVDHDRYIKEVLPVALKFGHDAFGADWTFQQDGAKPHIHAKSQEWCEKHFPCFIDKDHWPSSSPDLNSLDYCIWDELAHQVNWDAVTSKTTLINEVKRAVRKVSLDDVFESCSSWANRLYRLSQWNNVTFVILLVIGSDRYQVINLWVLLSVVVSIFMVAFAPVSYKRRDEDERQEPANETTDMELGGQVTSPDLLS</sequence>
<dbReference type="EMBL" id="CAJOBJ010000010">
    <property type="protein sequence ID" value="CAF3782223.1"/>
    <property type="molecule type" value="Genomic_DNA"/>
</dbReference>